<sequence length="253" mass="28973">MQFVCPAPAQHNPGQPQGKNLRQNQQFNCSACGEYNDILGRFAYCTGCGTRNDIDELVDNIIPAIRADLKCGGIPSNSLKDIGSAFDIFVGQYTDQLIKNRPMRSMRCERIRKMRLRDLVATRRELIGGFDIDICEGLTEGDIGTATRMFQRRHVYEHNGGEVDEKYLRDSGDTSVRLKQTIRETQGDVHEFANLVLRMAKNFHRGFHDIYEPIRGPIERHEVEKKRLESMRRATERDDISQVHTAKPRLHGQ</sequence>
<dbReference type="Proteomes" id="UP001317629">
    <property type="component" value="Plasmid pSS37A-Re-2"/>
</dbReference>
<evidence type="ECO:0000313" key="2">
    <source>
        <dbReference type="EMBL" id="BDV36533.1"/>
    </source>
</evidence>
<keyword evidence="3" id="KW-1185">Reference proteome</keyword>
<dbReference type="EMBL" id="AP027144">
    <property type="protein sequence ID" value="BDV36533.1"/>
    <property type="molecule type" value="Genomic_DNA"/>
</dbReference>
<feature type="compositionally biased region" description="Basic and acidic residues" evidence="1">
    <location>
        <begin position="230"/>
        <end position="241"/>
    </location>
</feature>
<evidence type="ECO:0000256" key="1">
    <source>
        <dbReference type="SAM" id="MobiDB-lite"/>
    </source>
</evidence>
<gene>
    <name evidence="2" type="ORF">SS37A_40630</name>
</gene>
<evidence type="ECO:0000313" key="3">
    <source>
        <dbReference type="Proteomes" id="UP001317629"/>
    </source>
</evidence>
<feature type="region of interest" description="Disordered" evidence="1">
    <location>
        <begin position="230"/>
        <end position="253"/>
    </location>
</feature>
<protein>
    <submittedName>
        <fullName evidence="2">Uncharacterized protein</fullName>
    </submittedName>
</protein>
<accession>A0ABM8EEU2</accession>
<geneLocation type="plasmid" evidence="2 3">
    <name>pSS37A-Re-2</name>
</geneLocation>
<keyword evidence="2" id="KW-0614">Plasmid</keyword>
<reference evidence="2 3" key="1">
    <citation type="journal article" date="2023" name="Int. J. Syst. Evol. Microbiol.">
        <title>Methylocystis iwaonis sp. nov., a type II methane-oxidizing bacterium from surface soil of a rice paddy field in Japan, and emended description of the genus Methylocystis (ex Whittenbury et al. 1970) Bowman et al. 1993.</title>
        <authorList>
            <person name="Kaise H."/>
            <person name="Sawadogo J.B."/>
            <person name="Alam M.S."/>
            <person name="Ueno C."/>
            <person name="Dianou D."/>
            <person name="Shinjo R."/>
            <person name="Asakawa S."/>
        </authorList>
    </citation>
    <scope>NUCLEOTIDE SEQUENCE [LARGE SCALE GENOMIC DNA]</scope>
    <source>
        <strain evidence="2 3">SS37A-Re</strain>
    </source>
</reference>
<name>A0ABM8EEU2_9HYPH</name>
<organism evidence="2 3">
    <name type="scientific">Methylocystis iwaonis</name>
    <dbReference type="NCBI Taxonomy" id="2885079"/>
    <lineage>
        <taxon>Bacteria</taxon>
        <taxon>Pseudomonadati</taxon>
        <taxon>Pseudomonadota</taxon>
        <taxon>Alphaproteobacteria</taxon>
        <taxon>Hyphomicrobiales</taxon>
        <taxon>Methylocystaceae</taxon>
        <taxon>Methylocystis</taxon>
    </lineage>
</organism>
<proteinExistence type="predicted"/>